<dbReference type="AlphaFoldDB" id="A0A2S3VXV3"/>
<evidence type="ECO:0000313" key="2">
    <source>
        <dbReference type="Proteomes" id="UP000237344"/>
    </source>
</evidence>
<dbReference type="EMBL" id="POTC01000068">
    <property type="protein sequence ID" value="POF61454.1"/>
    <property type="molecule type" value="Genomic_DNA"/>
</dbReference>
<evidence type="ECO:0000313" key="1">
    <source>
        <dbReference type="EMBL" id="POF61454.1"/>
    </source>
</evidence>
<proteinExistence type="predicted"/>
<keyword evidence="2" id="KW-1185">Reference proteome</keyword>
<sequence>MATELVRDSSNRVIGYIDDLGDRVFAKGQNGIVLGNYDKILDRTLDASSNIVGNGNLLSVLIYNQR</sequence>
<reference evidence="1 2" key="1">
    <citation type="submission" date="2018-01" db="EMBL/GenBank/DDBJ databases">
        <title>Draft Genome Sequence of Komagataeibacter maltaceti LMG 1529, a Vinegar Producing Acetic Acid Bacterium Isolated from Malt Vinegar Brewery Acetifiers.</title>
        <authorList>
            <person name="Zhang Q."/>
            <person name="Hollensteiner J."/>
            <person name="Poehlein A."/>
            <person name="Daniel R."/>
        </authorList>
    </citation>
    <scope>NUCLEOTIDE SEQUENCE [LARGE SCALE GENOMIC DNA]</scope>
    <source>
        <strain evidence="1 2">LMG 1529</strain>
    </source>
</reference>
<accession>A0A2S3VXV3</accession>
<organism evidence="1 2">
    <name type="scientific">Novacetimonas maltaceti</name>
    <dbReference type="NCBI Taxonomy" id="1203393"/>
    <lineage>
        <taxon>Bacteria</taxon>
        <taxon>Pseudomonadati</taxon>
        <taxon>Pseudomonadota</taxon>
        <taxon>Alphaproteobacteria</taxon>
        <taxon>Acetobacterales</taxon>
        <taxon>Acetobacteraceae</taxon>
        <taxon>Novacetimonas</taxon>
    </lineage>
</organism>
<dbReference type="RefSeq" id="WP_146044233.1">
    <property type="nucleotide sequence ID" value="NZ_NKUE01000008.1"/>
</dbReference>
<comment type="caution">
    <text evidence="1">The sequence shown here is derived from an EMBL/GenBank/DDBJ whole genome shotgun (WGS) entry which is preliminary data.</text>
</comment>
<dbReference type="OrthoDB" id="7279062at2"/>
<gene>
    <name evidence="1" type="ORF">KMAL_29300</name>
</gene>
<name>A0A2S3VXV3_9PROT</name>
<dbReference type="Proteomes" id="UP000237344">
    <property type="component" value="Unassembled WGS sequence"/>
</dbReference>
<protein>
    <submittedName>
        <fullName evidence="1">Uncharacterized protein</fullName>
    </submittedName>
</protein>